<dbReference type="OrthoDB" id="2563047at2759"/>
<reference evidence="4 5" key="1">
    <citation type="journal article" date="2012" name="Eukaryot. Cell">
        <title>Draft genome sequence of CBS 2479, the standard type strain of Trichosporon asahii.</title>
        <authorList>
            <person name="Yang R.Y."/>
            <person name="Li H.T."/>
            <person name="Zhu H."/>
            <person name="Zhou G.P."/>
            <person name="Wang M."/>
            <person name="Wang L."/>
        </authorList>
    </citation>
    <scope>NUCLEOTIDE SEQUENCE [LARGE SCALE GENOMIC DNA]</scope>
    <source>
        <strain evidence="5">ATCC 90039 / CBS 2479 / JCM 2466 / KCTC 7840 / NCYC 2677 / UAMH 7654</strain>
    </source>
</reference>
<gene>
    <name evidence="4" type="ORF">A1Q1_05983</name>
</gene>
<dbReference type="EMBL" id="ALBS01000324">
    <property type="protein sequence ID" value="EJT45537.1"/>
    <property type="molecule type" value="Genomic_DNA"/>
</dbReference>
<evidence type="ECO:0000256" key="3">
    <source>
        <dbReference type="SAM" id="SignalP"/>
    </source>
</evidence>
<dbReference type="VEuPathDB" id="FungiDB:A1Q1_05983"/>
<keyword evidence="2" id="KW-1133">Transmembrane helix</keyword>
<evidence type="ECO:0000256" key="1">
    <source>
        <dbReference type="SAM" id="MobiDB-lite"/>
    </source>
</evidence>
<comment type="caution">
    <text evidence="4">The sequence shown here is derived from an EMBL/GenBank/DDBJ whole genome shotgun (WGS) entry which is preliminary data.</text>
</comment>
<dbReference type="RefSeq" id="XP_014176667.1">
    <property type="nucleotide sequence ID" value="XM_014321192.1"/>
</dbReference>
<organism evidence="4 5">
    <name type="scientific">Trichosporon asahii var. asahii (strain ATCC 90039 / CBS 2479 / JCM 2466 / KCTC 7840 / NBRC 103889/ NCYC 2677 / UAMH 7654)</name>
    <name type="common">Yeast</name>
    <dbReference type="NCBI Taxonomy" id="1186058"/>
    <lineage>
        <taxon>Eukaryota</taxon>
        <taxon>Fungi</taxon>
        <taxon>Dikarya</taxon>
        <taxon>Basidiomycota</taxon>
        <taxon>Agaricomycotina</taxon>
        <taxon>Tremellomycetes</taxon>
        <taxon>Trichosporonales</taxon>
        <taxon>Trichosporonaceae</taxon>
        <taxon>Trichosporon</taxon>
    </lineage>
</organism>
<feature type="compositionally biased region" description="Polar residues" evidence="1">
    <location>
        <begin position="428"/>
        <end position="440"/>
    </location>
</feature>
<feature type="compositionally biased region" description="Polar residues" evidence="1">
    <location>
        <begin position="584"/>
        <end position="604"/>
    </location>
</feature>
<feature type="chain" id="PRO_5003787308" evidence="3">
    <location>
        <begin position="18"/>
        <end position="648"/>
    </location>
</feature>
<dbReference type="KEGG" id="tasa:A1Q1_05983"/>
<evidence type="ECO:0000313" key="5">
    <source>
        <dbReference type="Proteomes" id="UP000002748"/>
    </source>
</evidence>
<proteinExistence type="predicted"/>
<evidence type="ECO:0000256" key="2">
    <source>
        <dbReference type="SAM" id="Phobius"/>
    </source>
</evidence>
<feature type="region of interest" description="Disordered" evidence="1">
    <location>
        <begin position="470"/>
        <end position="493"/>
    </location>
</feature>
<feature type="region of interest" description="Disordered" evidence="1">
    <location>
        <begin position="512"/>
        <end position="648"/>
    </location>
</feature>
<protein>
    <submittedName>
        <fullName evidence="4">Uncharacterized protein</fullName>
    </submittedName>
</protein>
<keyword evidence="2" id="KW-0472">Membrane</keyword>
<accession>J6ES52</accession>
<keyword evidence="2" id="KW-0812">Transmembrane</keyword>
<feature type="signal peptide" evidence="3">
    <location>
        <begin position="1"/>
        <end position="17"/>
    </location>
</feature>
<dbReference type="AlphaFoldDB" id="J6ES52"/>
<evidence type="ECO:0000313" key="4">
    <source>
        <dbReference type="EMBL" id="EJT45537.1"/>
    </source>
</evidence>
<feature type="region of interest" description="Disordered" evidence="1">
    <location>
        <begin position="397"/>
        <end position="440"/>
    </location>
</feature>
<dbReference type="GeneID" id="25989495"/>
<feature type="compositionally biased region" description="Low complexity" evidence="1">
    <location>
        <begin position="398"/>
        <end position="421"/>
    </location>
</feature>
<feature type="transmembrane region" description="Helical" evidence="2">
    <location>
        <begin position="346"/>
        <end position="369"/>
    </location>
</feature>
<dbReference type="Proteomes" id="UP000002748">
    <property type="component" value="Unassembled WGS sequence"/>
</dbReference>
<feature type="compositionally biased region" description="Basic and acidic residues" evidence="1">
    <location>
        <begin position="605"/>
        <end position="635"/>
    </location>
</feature>
<feature type="compositionally biased region" description="Basic and acidic residues" evidence="1">
    <location>
        <begin position="519"/>
        <end position="535"/>
    </location>
</feature>
<dbReference type="HOGENOM" id="CLU_422841_0_0_1"/>
<name>J6ES52_TRIAS</name>
<keyword evidence="3" id="KW-0732">Signal</keyword>
<sequence>MLPLILLSISAIASSLAAELIRRPLNISITDNSPLLIYRPKIPRPEENATRSGMAHQSWNVSFSGSKWSEWTPNRVGHGSSEHRVSWPNATVMFSFMGTSVQFLGSVGERTNIELRLIESTSADGGQVVYDDEDGKLASLSVAWGWHTVQLFLRTGTVALTGVQFTTEIETLHISPLIPNLQGSNTPGGKPWHVHDVICTSDDPVYWPRMDTWDKDAWATMAVPQNASYFTFWGSMNDDHRQYSIEIIPPAPGLPQGPQVFSGYTSWCTPDTLMYAAPLDPQERYRIRVINLVNDRVTDIKKATFWIANETSASEAAAALSSASPSRAPAAVTTAVDTAKTSLAPAAIAGIALGAVAVLGAVALSAFLLMHRRNAKEKAEGEQYDFMALSEGSGWTDSSVGPTSVAGASSSPVTPSATTPARQRHTYATHTPQSSIGMSSLRSIREDSVFVTDTDAGTIPVLMPPTYDPEWANERSPPLPDEGAELGSTAEQTTRSTPHVYFPAATSHVYIGQSSHSARQAERARARHEPRDPRRTSGQVTELLSELWGAPLQRNGSTWKPVRSDTDASVTSGTPRSDVFSDLSMPNSRPSIDSKGPTSPNTMTDIREEPNRLNSKSAKETREVMIQQKRREQRASRISRATRDGNYI</sequence>